<comment type="caution">
    <text evidence="2">The sequence shown here is derived from an EMBL/GenBank/DDBJ whole genome shotgun (WGS) entry which is preliminary data.</text>
</comment>
<feature type="transmembrane region" description="Helical" evidence="1">
    <location>
        <begin position="98"/>
        <end position="120"/>
    </location>
</feature>
<keyword evidence="1" id="KW-0812">Transmembrane</keyword>
<name>A0A3M7RIQ7_BRAPC</name>
<keyword evidence="1" id="KW-1133">Transmembrane helix</keyword>
<organism evidence="2 3">
    <name type="scientific">Brachionus plicatilis</name>
    <name type="common">Marine rotifer</name>
    <name type="synonym">Brachionus muelleri</name>
    <dbReference type="NCBI Taxonomy" id="10195"/>
    <lineage>
        <taxon>Eukaryota</taxon>
        <taxon>Metazoa</taxon>
        <taxon>Spiralia</taxon>
        <taxon>Gnathifera</taxon>
        <taxon>Rotifera</taxon>
        <taxon>Eurotatoria</taxon>
        <taxon>Monogononta</taxon>
        <taxon>Pseudotrocha</taxon>
        <taxon>Ploima</taxon>
        <taxon>Brachionidae</taxon>
        <taxon>Brachionus</taxon>
    </lineage>
</organism>
<dbReference type="Proteomes" id="UP000276133">
    <property type="component" value="Unassembled WGS sequence"/>
</dbReference>
<dbReference type="AlphaFoldDB" id="A0A3M7RIQ7"/>
<evidence type="ECO:0000256" key="1">
    <source>
        <dbReference type="SAM" id="Phobius"/>
    </source>
</evidence>
<evidence type="ECO:0000313" key="3">
    <source>
        <dbReference type="Proteomes" id="UP000276133"/>
    </source>
</evidence>
<keyword evidence="1" id="KW-0472">Membrane</keyword>
<accession>A0A3M7RIQ7</accession>
<keyword evidence="3" id="KW-1185">Reference proteome</keyword>
<reference evidence="2 3" key="1">
    <citation type="journal article" date="2018" name="Sci. Rep.">
        <title>Genomic signatures of local adaptation to the degree of environmental predictability in rotifers.</title>
        <authorList>
            <person name="Franch-Gras L."/>
            <person name="Hahn C."/>
            <person name="Garcia-Roger E.M."/>
            <person name="Carmona M.J."/>
            <person name="Serra M."/>
            <person name="Gomez A."/>
        </authorList>
    </citation>
    <scope>NUCLEOTIDE SEQUENCE [LARGE SCALE GENOMIC DNA]</scope>
    <source>
        <strain evidence="2">HYR1</strain>
    </source>
</reference>
<protein>
    <submittedName>
        <fullName evidence="2">Uncharacterized protein</fullName>
    </submittedName>
</protein>
<evidence type="ECO:0000313" key="2">
    <source>
        <dbReference type="EMBL" id="RNA23270.1"/>
    </source>
</evidence>
<dbReference type="EMBL" id="REGN01003317">
    <property type="protein sequence ID" value="RNA23270.1"/>
    <property type="molecule type" value="Genomic_DNA"/>
</dbReference>
<proteinExistence type="predicted"/>
<sequence length="252" mass="29807">MANFRSSPKGFLVKNTKTSTGRCFYNLFEDLVFCEYVHGVLIPHRNDLKAREWTALNEWNHLRECFLLKGKIKKLKKRKKKLILHKNKKKIKVEKERVTLSHFSAAVLALMFAPLPILLFNSSFSRSSSRQFSDIEISCTIKSSFDAPHFSDLGHYILLKIRFFLLKKNFNLGQKEQQSNLIKMRTNFLVDPDFHEALNNRWKLILRLCGSFHKLIKIVHRMKLISINLPHLRYNHNVISAFKDEEKLDRWH</sequence>
<gene>
    <name evidence="2" type="ORF">BpHYR1_033069</name>
</gene>